<dbReference type="InterPro" id="IPR036821">
    <property type="entry name" value="Peptide_deformylase_sf"/>
</dbReference>
<comment type="catalytic activity">
    <reaction evidence="2">
        <text>N-terminal N-formyl-L-methionyl-[peptide] + H2O = N-terminal L-methionyl-[peptide] + formate</text>
        <dbReference type="Rhea" id="RHEA:24420"/>
        <dbReference type="Rhea" id="RHEA-COMP:10639"/>
        <dbReference type="Rhea" id="RHEA-COMP:10640"/>
        <dbReference type="ChEBI" id="CHEBI:15377"/>
        <dbReference type="ChEBI" id="CHEBI:15740"/>
        <dbReference type="ChEBI" id="CHEBI:49298"/>
        <dbReference type="ChEBI" id="CHEBI:64731"/>
        <dbReference type="EC" id="3.5.1.88"/>
    </reaction>
</comment>
<dbReference type="Proteomes" id="UP001267426">
    <property type="component" value="Unassembled WGS sequence"/>
</dbReference>
<reference evidence="3 4" key="1">
    <citation type="submission" date="2023-09" db="EMBL/GenBank/DDBJ databases">
        <authorList>
            <person name="Rey-Velasco X."/>
        </authorList>
    </citation>
    <scope>NUCLEOTIDE SEQUENCE [LARGE SCALE GENOMIC DNA]</scope>
    <source>
        <strain evidence="3 4">F394</strain>
    </source>
</reference>
<dbReference type="NCBIfam" id="TIGR00079">
    <property type="entry name" value="pept_deformyl"/>
    <property type="match status" value="1"/>
</dbReference>
<feature type="binding site" evidence="2">
    <location>
        <position position="149"/>
    </location>
    <ligand>
        <name>Fe cation</name>
        <dbReference type="ChEBI" id="CHEBI:24875"/>
    </ligand>
</feature>
<dbReference type="EC" id="3.5.1.88" evidence="2"/>
<feature type="active site" evidence="2">
    <location>
        <position position="150"/>
    </location>
</feature>
<comment type="function">
    <text evidence="2">Removes the formyl group from the N-terminal Met of newly synthesized proteins. Requires at least a dipeptide for an efficient rate of reaction. N-terminal L-methionine is a prerequisite for activity but the enzyme has broad specificity at other positions.</text>
</comment>
<dbReference type="InterPro" id="IPR023635">
    <property type="entry name" value="Peptide_deformylase"/>
</dbReference>
<dbReference type="EMBL" id="JAVRHT010000021">
    <property type="protein sequence ID" value="MDT0632080.1"/>
    <property type="molecule type" value="Genomic_DNA"/>
</dbReference>
<dbReference type="Gene3D" id="3.90.45.10">
    <property type="entry name" value="Peptide deformylase"/>
    <property type="match status" value="1"/>
</dbReference>
<organism evidence="3 4">
    <name type="scientific">Rubrivirga litoralis</name>
    <dbReference type="NCBI Taxonomy" id="3075598"/>
    <lineage>
        <taxon>Bacteria</taxon>
        <taxon>Pseudomonadati</taxon>
        <taxon>Rhodothermota</taxon>
        <taxon>Rhodothermia</taxon>
        <taxon>Rhodothermales</taxon>
        <taxon>Rubricoccaceae</taxon>
        <taxon>Rubrivirga</taxon>
    </lineage>
</organism>
<keyword evidence="4" id="KW-1185">Reference proteome</keyword>
<protein>
    <recommendedName>
        <fullName evidence="2">Peptide deformylase</fullName>
        <shortName evidence="2">PDF</shortName>
        <ecNumber evidence="2">3.5.1.88</ecNumber>
    </recommendedName>
    <alternativeName>
        <fullName evidence="2">Polypeptide deformylase</fullName>
    </alternativeName>
</protein>
<dbReference type="PANTHER" id="PTHR10458">
    <property type="entry name" value="PEPTIDE DEFORMYLASE"/>
    <property type="match status" value="1"/>
</dbReference>
<name>A0ABU3BS14_9BACT</name>
<accession>A0ABU3BS14</accession>
<evidence type="ECO:0000256" key="2">
    <source>
        <dbReference type="HAMAP-Rule" id="MF_00163"/>
    </source>
</evidence>
<dbReference type="GO" id="GO:0042586">
    <property type="term" value="F:peptide deformylase activity"/>
    <property type="evidence" value="ECO:0007669"/>
    <property type="project" value="UniProtKB-EC"/>
</dbReference>
<sequence>MILPIYAYGQPVLRDRAAPIEADSPELQTLLDDMIETMRGANGAGLAAPQVGRALRVFVADLSSYADDLARDNGGEVPDYARGPLVLINPEIVVDEACDDVDAEEGCLSIPDLRETVWRPDRLRVRFLDRHFEPQELDAEGPLARVVQHELDHLDGVLYLDHLSPLRRRLLQRRLKAIARGDVETDYPLAFAE</sequence>
<dbReference type="HAMAP" id="MF_00163">
    <property type="entry name" value="Pep_deformylase"/>
    <property type="match status" value="1"/>
</dbReference>
<comment type="caution">
    <text evidence="3">The sequence shown here is derived from an EMBL/GenBank/DDBJ whole genome shotgun (WGS) entry which is preliminary data.</text>
</comment>
<evidence type="ECO:0000313" key="3">
    <source>
        <dbReference type="EMBL" id="MDT0632080.1"/>
    </source>
</evidence>
<keyword evidence="2" id="KW-0479">Metal-binding</keyword>
<evidence type="ECO:0000313" key="4">
    <source>
        <dbReference type="Proteomes" id="UP001267426"/>
    </source>
</evidence>
<dbReference type="SUPFAM" id="SSF56420">
    <property type="entry name" value="Peptide deformylase"/>
    <property type="match status" value="1"/>
</dbReference>
<gene>
    <name evidence="2 3" type="primary">def</name>
    <name evidence="3" type="ORF">RM540_10025</name>
</gene>
<proteinExistence type="inferred from homology"/>
<keyword evidence="2 3" id="KW-0378">Hydrolase</keyword>
<keyword evidence="2" id="KW-0648">Protein biosynthesis</keyword>
<dbReference type="CDD" id="cd00487">
    <property type="entry name" value="Pep_deformylase"/>
    <property type="match status" value="1"/>
</dbReference>
<keyword evidence="2" id="KW-0408">Iron</keyword>
<comment type="cofactor">
    <cofactor evidence="2">
        <name>Fe(2+)</name>
        <dbReference type="ChEBI" id="CHEBI:29033"/>
    </cofactor>
    <text evidence="2">Binds 1 Fe(2+) ion.</text>
</comment>
<comment type="similarity">
    <text evidence="1 2">Belongs to the polypeptide deformylase family.</text>
</comment>
<dbReference type="RefSeq" id="WP_311663666.1">
    <property type="nucleotide sequence ID" value="NZ_JAVRHT010000021.1"/>
</dbReference>
<dbReference type="PANTHER" id="PTHR10458:SF22">
    <property type="entry name" value="PEPTIDE DEFORMYLASE"/>
    <property type="match status" value="1"/>
</dbReference>
<dbReference type="Pfam" id="PF01327">
    <property type="entry name" value="Pep_deformylase"/>
    <property type="match status" value="1"/>
</dbReference>
<dbReference type="PIRSF" id="PIRSF004749">
    <property type="entry name" value="Pep_def"/>
    <property type="match status" value="1"/>
</dbReference>
<dbReference type="PRINTS" id="PR01576">
    <property type="entry name" value="PDEFORMYLASE"/>
</dbReference>
<feature type="binding site" evidence="2">
    <location>
        <position position="153"/>
    </location>
    <ligand>
        <name>Fe cation</name>
        <dbReference type="ChEBI" id="CHEBI:24875"/>
    </ligand>
</feature>
<evidence type="ECO:0000256" key="1">
    <source>
        <dbReference type="ARBA" id="ARBA00010759"/>
    </source>
</evidence>
<dbReference type="NCBIfam" id="NF001159">
    <property type="entry name" value="PRK00150.1-3"/>
    <property type="match status" value="1"/>
</dbReference>
<feature type="binding site" evidence="2">
    <location>
        <position position="107"/>
    </location>
    <ligand>
        <name>Fe cation</name>
        <dbReference type="ChEBI" id="CHEBI:24875"/>
    </ligand>
</feature>